<dbReference type="AlphaFoldDB" id="A0A8B7P191"/>
<proteinExistence type="inferred from homology"/>
<reference evidence="4" key="1">
    <citation type="submission" date="2025-08" db="UniProtKB">
        <authorList>
            <consortium name="RefSeq"/>
        </authorList>
    </citation>
    <scope>IDENTIFICATION</scope>
    <source>
        <tissue evidence="4">Whole organism</tissue>
    </source>
</reference>
<evidence type="ECO:0000313" key="4">
    <source>
        <dbReference type="RefSeq" id="XP_018019859.1"/>
    </source>
</evidence>
<organism evidence="3 4">
    <name type="scientific">Hyalella azteca</name>
    <name type="common">Amphipod</name>
    <dbReference type="NCBI Taxonomy" id="294128"/>
    <lineage>
        <taxon>Eukaryota</taxon>
        <taxon>Metazoa</taxon>
        <taxon>Ecdysozoa</taxon>
        <taxon>Arthropoda</taxon>
        <taxon>Crustacea</taxon>
        <taxon>Multicrustacea</taxon>
        <taxon>Malacostraca</taxon>
        <taxon>Eumalacostraca</taxon>
        <taxon>Peracarida</taxon>
        <taxon>Amphipoda</taxon>
        <taxon>Senticaudata</taxon>
        <taxon>Talitrida</taxon>
        <taxon>Talitroidea</taxon>
        <taxon>Hyalellidae</taxon>
        <taxon>Hyalella</taxon>
    </lineage>
</organism>
<feature type="compositionally biased region" description="Acidic residues" evidence="2">
    <location>
        <begin position="152"/>
        <end position="163"/>
    </location>
</feature>
<evidence type="ECO:0000256" key="1">
    <source>
        <dbReference type="ARBA" id="ARBA00010979"/>
    </source>
</evidence>
<feature type="region of interest" description="Disordered" evidence="2">
    <location>
        <begin position="293"/>
        <end position="330"/>
    </location>
</feature>
<dbReference type="Proteomes" id="UP000694843">
    <property type="component" value="Unplaced"/>
</dbReference>
<evidence type="ECO:0000313" key="3">
    <source>
        <dbReference type="Proteomes" id="UP000694843"/>
    </source>
</evidence>
<gene>
    <name evidence="4" type="primary">LOC108676310</name>
</gene>
<dbReference type="GO" id="GO:0032040">
    <property type="term" value="C:small-subunit processome"/>
    <property type="evidence" value="ECO:0007669"/>
    <property type="project" value="TreeGrafter"/>
</dbReference>
<dbReference type="RefSeq" id="XP_018019859.1">
    <property type="nucleotide sequence ID" value="XM_018164370.2"/>
</dbReference>
<keyword evidence="3" id="KW-1185">Reference proteome</keyword>
<dbReference type="InterPro" id="IPR007146">
    <property type="entry name" value="Sas10/Utp3/C1D"/>
</dbReference>
<dbReference type="PANTHER" id="PTHR13237">
    <property type="entry name" value="SOMETHING ABOUT SILENCING PROTEIN 10-RELATED"/>
    <property type="match status" value="1"/>
</dbReference>
<name>A0A8B7P191_HYAAZ</name>
<protein>
    <submittedName>
        <fullName evidence="4">Neuroguidin</fullName>
    </submittedName>
</protein>
<dbReference type="KEGG" id="hazt:108676310"/>
<dbReference type="OMA" id="PVHYNET"/>
<dbReference type="OrthoDB" id="203440at2759"/>
<dbReference type="PANTHER" id="PTHR13237:SF9">
    <property type="entry name" value="NEUROGUIDIN"/>
    <property type="match status" value="1"/>
</dbReference>
<dbReference type="GeneID" id="108676310"/>
<accession>A0A8B7P191</accession>
<comment type="similarity">
    <text evidence="1">Belongs to the SAS10 family.</text>
</comment>
<evidence type="ECO:0000256" key="2">
    <source>
        <dbReference type="SAM" id="MobiDB-lite"/>
    </source>
</evidence>
<feature type="compositionally biased region" description="Basic residues" evidence="2">
    <location>
        <begin position="305"/>
        <end position="330"/>
    </location>
</feature>
<dbReference type="GO" id="GO:0000462">
    <property type="term" value="P:maturation of SSU-rRNA from tricistronic rRNA transcript (SSU-rRNA, 5.8S rRNA, LSU-rRNA)"/>
    <property type="evidence" value="ECO:0007669"/>
    <property type="project" value="TreeGrafter"/>
</dbReference>
<feature type="region of interest" description="Disordered" evidence="2">
    <location>
        <begin position="124"/>
        <end position="203"/>
    </location>
</feature>
<dbReference type="Pfam" id="PF04000">
    <property type="entry name" value="Sas10_Utp3"/>
    <property type="match status" value="1"/>
</dbReference>
<sequence>MAAEFDKNGTIDYKEQSLKASKLLNEMAKNLDSVTNSVNVLIEAVKNNEYDSKEGLSLLDLKNHTFMSYMSNLMFTTLLKLSGKSLNGSPVVDRLIEERIVIERLRPYETKLKHQIEKYLKADGEGAADGSTEAANEAKGLTVDDFTAGDTDKEDEEQEDDENLSSRGLPIPGAAPEDDSIRAYKVPRVSQNKFSDGRDDEEKVAEARRRLLNSAMMQDALYEHRLEPDVIEHSNALQRKASKRRAEITKYEEENLTRLRLSKKEKAALNAAPTAGAMHGELLGFSDVALLGGSQGGAAQGGNKTSKKRKHSGSSRRSIKAKKKRNRRMI</sequence>